<dbReference type="Gene3D" id="1.10.940.10">
    <property type="entry name" value="NusB-like"/>
    <property type="match status" value="1"/>
</dbReference>
<dbReference type="InterPro" id="IPR049560">
    <property type="entry name" value="MeTrfase_RsmB-F_NOP2_cat"/>
</dbReference>
<evidence type="ECO:0000256" key="14">
    <source>
        <dbReference type="SAM" id="Coils"/>
    </source>
</evidence>
<evidence type="ECO:0000256" key="13">
    <source>
        <dbReference type="ARBA" id="ARBA00047283"/>
    </source>
</evidence>
<dbReference type="SUPFAM" id="SSF53335">
    <property type="entry name" value="S-adenosyl-L-methionine-dependent methyltransferases"/>
    <property type="match status" value="1"/>
</dbReference>
<dbReference type="EC" id="2.1.1.176" evidence="4"/>
<feature type="coiled-coil region" evidence="14">
    <location>
        <begin position="261"/>
        <end position="291"/>
    </location>
</feature>
<evidence type="ECO:0000256" key="7">
    <source>
        <dbReference type="ARBA" id="ARBA00022603"/>
    </source>
</evidence>
<comment type="catalytic activity">
    <reaction evidence="13">
        <text>cytidine(967) in 16S rRNA + S-adenosyl-L-methionine = 5-methylcytidine(967) in 16S rRNA + S-adenosyl-L-homocysteine + H(+)</text>
        <dbReference type="Rhea" id="RHEA:42748"/>
        <dbReference type="Rhea" id="RHEA-COMP:10219"/>
        <dbReference type="Rhea" id="RHEA-COMP:10220"/>
        <dbReference type="ChEBI" id="CHEBI:15378"/>
        <dbReference type="ChEBI" id="CHEBI:57856"/>
        <dbReference type="ChEBI" id="CHEBI:59789"/>
        <dbReference type="ChEBI" id="CHEBI:74483"/>
        <dbReference type="ChEBI" id="CHEBI:82748"/>
        <dbReference type="EC" id="2.1.1.176"/>
    </reaction>
</comment>
<dbReference type="PRINTS" id="PR02008">
    <property type="entry name" value="RCMTFAMILY"/>
</dbReference>
<dbReference type="InterPro" id="IPR006027">
    <property type="entry name" value="NusB_RsmB_TIM44"/>
</dbReference>
<proteinExistence type="inferred from homology"/>
<dbReference type="InterPro" id="IPR029063">
    <property type="entry name" value="SAM-dependent_MTases_sf"/>
</dbReference>
<dbReference type="InterPro" id="IPR023267">
    <property type="entry name" value="RCMT"/>
</dbReference>
<sequence>MQRIQLEAAKAVGKVVRDGRNLTQVLGETLRKQSSLSAQEKGALQDLCYGTLRYYSRLNFILDNLLQRRVQETPLRCLLLVALYQLQHTRAGQHAIVDQAVSAAKLLNPAASGLVNAVLRNFLRRQPALLEAADQNEESHYAYPQWWIDMLKQQYGEQAVAILAAGNEHPPMTLRVNARHTTTTEYQSLLAGEGIASRIVGPEALKLERPVPVERLPRFEDGWISVQDAGAQQAAHLLDVQNGMRVLDACAAPGGKTAHLLESADIELVALDKEEERLQRVRQNLQRLHLDARVVCGDAATPEAWWDGRSFQRILADVPCSASGVVRRHPDIKWLRRPEDIDSFAAQQARILESLWLLLAGDGKLLYATCSVFARENQQVINEFLSRHDEATRVALPAADMTDGQLLPNEEHDGFFYALLHKQA</sequence>
<feature type="domain" description="SAM-dependent MTase RsmB/NOP-type" evidence="15">
    <location>
        <begin position="162"/>
        <end position="423"/>
    </location>
</feature>
<keyword evidence="8 16" id="KW-0808">Transferase</keyword>
<dbReference type="PROSITE" id="PS01153">
    <property type="entry name" value="NOL1_NOP2_SUN"/>
    <property type="match status" value="1"/>
</dbReference>
<dbReference type="InterPro" id="IPR018314">
    <property type="entry name" value="RsmB/NOL1/NOP2-like_CS"/>
</dbReference>
<evidence type="ECO:0000256" key="12">
    <source>
        <dbReference type="ARBA" id="ARBA00031088"/>
    </source>
</evidence>
<evidence type="ECO:0000256" key="6">
    <source>
        <dbReference type="ARBA" id="ARBA00022552"/>
    </source>
</evidence>
<dbReference type="GO" id="GO:0006355">
    <property type="term" value="P:regulation of DNA-templated transcription"/>
    <property type="evidence" value="ECO:0007669"/>
    <property type="project" value="InterPro"/>
</dbReference>
<dbReference type="FunFam" id="3.40.50.150:FF:000022">
    <property type="entry name" value="Ribosomal RNA small subunit methyltransferase B"/>
    <property type="match status" value="1"/>
</dbReference>
<dbReference type="InterPro" id="IPR035926">
    <property type="entry name" value="NusB-like_sf"/>
</dbReference>
<evidence type="ECO:0000256" key="2">
    <source>
        <dbReference type="ARBA" id="ARBA00004496"/>
    </source>
</evidence>
<evidence type="ECO:0000256" key="10">
    <source>
        <dbReference type="ARBA" id="ARBA00022884"/>
    </source>
</evidence>
<evidence type="ECO:0000256" key="3">
    <source>
        <dbReference type="ARBA" id="ARBA00007494"/>
    </source>
</evidence>
<dbReference type="InterPro" id="IPR001678">
    <property type="entry name" value="MeTrfase_RsmB-F_NOP2_dom"/>
</dbReference>
<dbReference type="InterPro" id="IPR054728">
    <property type="entry name" value="RsmB-like_ferredoxin"/>
</dbReference>
<keyword evidence="9" id="KW-0949">S-adenosyl-L-methionine</keyword>
<gene>
    <name evidence="16" type="primary">rsmB_2</name>
    <name evidence="16" type="ORF">GALL_27770</name>
</gene>
<dbReference type="PANTHER" id="PTHR22807">
    <property type="entry name" value="NOP2 YEAST -RELATED NOL1/NOP2/FMU SUN DOMAIN-CONTAINING"/>
    <property type="match status" value="1"/>
</dbReference>
<comment type="subcellular location">
    <subcellularLocation>
        <location evidence="2">Cytoplasm</location>
    </subcellularLocation>
</comment>
<keyword evidence="7 16" id="KW-0489">Methyltransferase</keyword>
<dbReference type="Gene3D" id="3.30.70.1170">
    <property type="entry name" value="Sun protein, domain 3"/>
    <property type="match status" value="1"/>
</dbReference>
<evidence type="ECO:0000259" key="15">
    <source>
        <dbReference type="PROSITE" id="PS51686"/>
    </source>
</evidence>
<evidence type="ECO:0000256" key="8">
    <source>
        <dbReference type="ARBA" id="ARBA00022679"/>
    </source>
</evidence>
<comment type="function">
    <text evidence="1">Specifically methylates the cytosine at position 967 (m5C967) of 16S rRNA.</text>
</comment>
<keyword evidence="6" id="KW-0698">rRNA processing</keyword>
<dbReference type="SUPFAM" id="SSF48013">
    <property type="entry name" value="NusB-like"/>
    <property type="match status" value="1"/>
</dbReference>
<evidence type="ECO:0000256" key="1">
    <source>
        <dbReference type="ARBA" id="ARBA00002724"/>
    </source>
</evidence>
<dbReference type="Pfam" id="PF01189">
    <property type="entry name" value="Methyltr_RsmB-F"/>
    <property type="match status" value="1"/>
</dbReference>
<name>A0A1J5TT70_9ZZZZ</name>
<dbReference type="GO" id="GO:0008649">
    <property type="term" value="F:rRNA methyltransferase activity"/>
    <property type="evidence" value="ECO:0007669"/>
    <property type="project" value="InterPro"/>
</dbReference>
<dbReference type="NCBIfam" id="NF008149">
    <property type="entry name" value="PRK10901.1"/>
    <property type="match status" value="1"/>
</dbReference>
<dbReference type="PROSITE" id="PS51686">
    <property type="entry name" value="SAM_MT_RSMB_NOP"/>
    <property type="match status" value="1"/>
</dbReference>
<dbReference type="EMBL" id="MLJW01000006">
    <property type="protein sequence ID" value="OIR16956.1"/>
    <property type="molecule type" value="Genomic_DNA"/>
</dbReference>
<protein>
    <recommendedName>
        <fullName evidence="4">16S rRNA (cytosine(967)-C(5))-methyltransferase</fullName>
        <ecNumber evidence="4">2.1.1.176</ecNumber>
    </recommendedName>
    <alternativeName>
        <fullName evidence="11">16S rRNA m5C967 methyltransferase</fullName>
    </alternativeName>
    <alternativeName>
        <fullName evidence="12">rRNA (cytosine-C(5)-)-methyltransferase RsmB</fullName>
    </alternativeName>
</protein>
<dbReference type="Pfam" id="PF22458">
    <property type="entry name" value="RsmF-B_ferredox"/>
    <property type="match status" value="1"/>
</dbReference>
<comment type="caution">
    <text evidence="16">The sequence shown here is derived from an EMBL/GenBank/DDBJ whole genome shotgun (WGS) entry which is preliminary data.</text>
</comment>
<evidence type="ECO:0000256" key="4">
    <source>
        <dbReference type="ARBA" id="ARBA00012140"/>
    </source>
</evidence>
<dbReference type="CDD" id="cd02440">
    <property type="entry name" value="AdoMet_MTases"/>
    <property type="match status" value="1"/>
</dbReference>
<reference evidence="16" key="1">
    <citation type="submission" date="2016-10" db="EMBL/GenBank/DDBJ databases">
        <title>Sequence of Gallionella enrichment culture.</title>
        <authorList>
            <person name="Poehlein A."/>
            <person name="Muehling M."/>
            <person name="Daniel R."/>
        </authorList>
    </citation>
    <scope>NUCLEOTIDE SEQUENCE</scope>
</reference>
<evidence type="ECO:0000256" key="9">
    <source>
        <dbReference type="ARBA" id="ARBA00022691"/>
    </source>
</evidence>
<dbReference type="InterPro" id="IPR004573">
    <property type="entry name" value="rRNA_ssu_MeTfrase_B"/>
</dbReference>
<comment type="similarity">
    <text evidence="3">Belongs to the class I-like SAM-binding methyltransferase superfamily. RsmB/NOP family.</text>
</comment>
<dbReference type="Gene3D" id="3.40.50.150">
    <property type="entry name" value="Vaccinia Virus protein VP39"/>
    <property type="match status" value="1"/>
</dbReference>
<evidence type="ECO:0000313" key="16">
    <source>
        <dbReference type="EMBL" id="OIR16956.1"/>
    </source>
</evidence>
<keyword evidence="14" id="KW-0175">Coiled coil</keyword>
<dbReference type="NCBIfam" id="TIGR00563">
    <property type="entry name" value="rsmB"/>
    <property type="match status" value="1"/>
</dbReference>
<evidence type="ECO:0000256" key="5">
    <source>
        <dbReference type="ARBA" id="ARBA00022490"/>
    </source>
</evidence>
<dbReference type="GO" id="GO:0005737">
    <property type="term" value="C:cytoplasm"/>
    <property type="evidence" value="ECO:0007669"/>
    <property type="project" value="UniProtKB-SubCell"/>
</dbReference>
<accession>A0A1J5TT70</accession>
<organism evidence="16">
    <name type="scientific">mine drainage metagenome</name>
    <dbReference type="NCBI Taxonomy" id="410659"/>
    <lineage>
        <taxon>unclassified sequences</taxon>
        <taxon>metagenomes</taxon>
        <taxon>ecological metagenomes</taxon>
    </lineage>
</organism>
<dbReference type="AlphaFoldDB" id="A0A1J5TT70"/>
<dbReference type="Pfam" id="PF01029">
    <property type="entry name" value="NusB"/>
    <property type="match status" value="1"/>
</dbReference>
<evidence type="ECO:0000256" key="11">
    <source>
        <dbReference type="ARBA" id="ARBA00030399"/>
    </source>
</evidence>
<keyword evidence="10" id="KW-0694">RNA-binding</keyword>
<dbReference type="GO" id="GO:0003723">
    <property type="term" value="F:RNA binding"/>
    <property type="evidence" value="ECO:0007669"/>
    <property type="project" value="UniProtKB-KW"/>
</dbReference>
<keyword evidence="5" id="KW-0963">Cytoplasm</keyword>
<dbReference type="PANTHER" id="PTHR22807:SF61">
    <property type="entry name" value="NOL1_NOP2_SUN FAMILY PROTEIN _ ANTITERMINATION NUSB DOMAIN-CONTAINING PROTEIN"/>
    <property type="match status" value="1"/>
</dbReference>